<dbReference type="KEGG" id="gfe:Gferi_19240"/>
<dbReference type="PANTHER" id="PTHR35787:SF1">
    <property type="entry name" value="GLYCEROL UPTAKE OPERON ANTITERMINATOR REGULATORY PROTEIN"/>
    <property type="match status" value="1"/>
</dbReference>
<dbReference type="OrthoDB" id="9799580at2"/>
<name>A0A1D8GKM6_9FIRM</name>
<proteinExistence type="predicted"/>
<dbReference type="GO" id="GO:0006355">
    <property type="term" value="P:regulation of DNA-templated transcription"/>
    <property type="evidence" value="ECO:0007669"/>
    <property type="project" value="InterPro"/>
</dbReference>
<dbReference type="Pfam" id="PF04309">
    <property type="entry name" value="G3P_antiterm"/>
    <property type="match status" value="1"/>
</dbReference>
<dbReference type="AlphaFoldDB" id="A0A1D8GKM6"/>
<dbReference type="GO" id="GO:0006071">
    <property type="term" value="P:glycerol metabolic process"/>
    <property type="evidence" value="ECO:0007669"/>
    <property type="project" value="InterPro"/>
</dbReference>
<evidence type="ECO:0000313" key="2">
    <source>
        <dbReference type="Proteomes" id="UP000095743"/>
    </source>
</evidence>
<evidence type="ECO:0000313" key="1">
    <source>
        <dbReference type="EMBL" id="AOT71476.1"/>
    </source>
</evidence>
<reference evidence="1 2" key="1">
    <citation type="submission" date="2016-09" db="EMBL/GenBank/DDBJ databases">
        <title>Genomic analysis reveals versatility of anaerobic energy metabolism of Geosporobacter ferrireducens IRF9 of phylum Firmicutes.</title>
        <authorList>
            <person name="Kim S.-J."/>
        </authorList>
    </citation>
    <scope>NUCLEOTIDE SEQUENCE [LARGE SCALE GENOMIC DNA]</scope>
    <source>
        <strain evidence="1 2">IRF9</strain>
    </source>
</reference>
<dbReference type="STRING" id="1424294.Gferi_19240"/>
<gene>
    <name evidence="1" type="ORF">Gferi_19240</name>
</gene>
<dbReference type="RefSeq" id="WP_069979353.1">
    <property type="nucleotide sequence ID" value="NZ_CP017269.1"/>
</dbReference>
<dbReference type="SUPFAM" id="SSF110391">
    <property type="entry name" value="GlpP-like"/>
    <property type="match status" value="1"/>
</dbReference>
<dbReference type="InterPro" id="IPR006699">
    <property type="entry name" value="GlpP"/>
</dbReference>
<dbReference type="PIRSF" id="PIRSF016897">
    <property type="entry name" value="GlpP"/>
    <property type="match status" value="1"/>
</dbReference>
<dbReference type="Proteomes" id="UP000095743">
    <property type="component" value="Chromosome"/>
</dbReference>
<keyword evidence="2" id="KW-1185">Reference proteome</keyword>
<dbReference type="InterPro" id="IPR013785">
    <property type="entry name" value="Aldolase_TIM"/>
</dbReference>
<dbReference type="PANTHER" id="PTHR35787">
    <property type="entry name" value="GLYCEROL UPTAKE OPERON ANTITERMINATOR REGULATORY PROTEIN"/>
    <property type="match status" value="1"/>
</dbReference>
<protein>
    <submittedName>
        <fullName evidence="1">Transcriptional regulator</fullName>
    </submittedName>
</protein>
<dbReference type="EMBL" id="CP017269">
    <property type="protein sequence ID" value="AOT71476.1"/>
    <property type="molecule type" value="Genomic_DNA"/>
</dbReference>
<sequence>MDIKELLSKNPLIAAAQHDTLELAVASKVSSIILMNGKLNELMGRDFQKYNKKKPILLHADLIKGLSNDREAINFIKEYINPAGIVSTKSTLLRAAKKQGLTTIQRIFLIDSNSLKSAIESIKENNPDVVEIMPGWVYPIAEGIKKETNKPIVLGGLINHKKLVLDIIKYGSYGISSSKVDLWNMDISSEG</sequence>
<accession>A0A1D8GKM6</accession>
<dbReference type="Gene3D" id="3.20.20.70">
    <property type="entry name" value="Aldolase class I"/>
    <property type="match status" value="1"/>
</dbReference>
<organism evidence="1 2">
    <name type="scientific">Geosporobacter ferrireducens</name>
    <dbReference type="NCBI Taxonomy" id="1424294"/>
    <lineage>
        <taxon>Bacteria</taxon>
        <taxon>Bacillati</taxon>
        <taxon>Bacillota</taxon>
        <taxon>Clostridia</taxon>
        <taxon>Peptostreptococcales</taxon>
        <taxon>Thermotaleaceae</taxon>
        <taxon>Geosporobacter</taxon>
    </lineage>
</organism>